<dbReference type="RefSeq" id="WP_187528613.1">
    <property type="nucleotide sequence ID" value="NZ_CP060724.1"/>
</dbReference>
<sequence length="477" mass="51198">MNHMRKSHLLFTVLVLGTTATSVASLPIVYGNVMHAQSSIQKSAKAASRDVVLTGTDYAANFTQNRNATINGDTATLTPDAQYQVGNTILNNKIDMTQSFTLKGKVNLGDKSKLQGGADGVGFAFQPGDTDVIGNSGNAMGVGGVKEAFGFKLDTYYNEPATGATVTYTPDPAQFMDSSSARDDYSFGGFLDGTSGVVSTIESTAKKIAQPSGNTFKDITVSYDGTTKKMSVDFDGQSWEQDITTMLGQNKSMSFAIVSSTGTNKNLQQFQLESFKYTVAQGNIIAHFVDEAGNQLDPDEIQSGDINDTWKTKKHDITGWQFKEVQGAESGTYTANDQEVTYVYTKAPVTPAQGKVTAHYVDESGQQLASDETQSGDIATDWATQQKTIDGYTFKEVQGSEKGQYTAADQEVTYVYTKSETPTTPAEPEAPVVSHHEKTTDAQLPETGRTIGLFAIGLAVLTAIFAGASLLFKPKHN</sequence>
<proteinExistence type="predicted"/>
<protein>
    <submittedName>
        <fullName evidence="5">MucBP domain-containing protein</fullName>
    </submittedName>
</protein>
<evidence type="ECO:0000259" key="4">
    <source>
        <dbReference type="Pfam" id="PF06458"/>
    </source>
</evidence>
<feature type="transmembrane region" description="Helical" evidence="3">
    <location>
        <begin position="451"/>
        <end position="472"/>
    </location>
</feature>
<evidence type="ECO:0000256" key="1">
    <source>
        <dbReference type="ARBA" id="ARBA00022737"/>
    </source>
</evidence>
<dbReference type="Proteomes" id="UP000515800">
    <property type="component" value="Chromosome"/>
</dbReference>
<keyword evidence="3" id="KW-0812">Transmembrane</keyword>
<evidence type="ECO:0000313" key="6">
    <source>
        <dbReference type="Proteomes" id="UP000515800"/>
    </source>
</evidence>
<keyword evidence="6" id="KW-1185">Reference proteome</keyword>
<dbReference type="Pfam" id="PF18483">
    <property type="entry name" value="Lectin_L-type_dom"/>
    <property type="match status" value="1"/>
</dbReference>
<feature type="region of interest" description="Disordered" evidence="2">
    <location>
        <begin position="419"/>
        <end position="440"/>
    </location>
</feature>
<organism evidence="5 6">
    <name type="scientific">Weissella diestrammenae</name>
    <dbReference type="NCBI Taxonomy" id="1162633"/>
    <lineage>
        <taxon>Bacteria</taxon>
        <taxon>Bacillati</taxon>
        <taxon>Bacillota</taxon>
        <taxon>Bacilli</taxon>
        <taxon>Lactobacillales</taxon>
        <taxon>Lactobacillaceae</taxon>
        <taxon>Weissella</taxon>
    </lineage>
</organism>
<accession>A0A7G9T3V3</accession>
<dbReference type="Gene3D" id="3.10.20.320">
    <property type="entry name" value="Putative peptidoglycan bound protein (lpxtg motif)"/>
    <property type="match status" value="2"/>
</dbReference>
<evidence type="ECO:0000313" key="5">
    <source>
        <dbReference type="EMBL" id="QNN74778.1"/>
    </source>
</evidence>
<dbReference type="Pfam" id="PF06458">
    <property type="entry name" value="MucBP"/>
    <property type="match status" value="2"/>
</dbReference>
<evidence type="ECO:0000256" key="2">
    <source>
        <dbReference type="SAM" id="MobiDB-lite"/>
    </source>
</evidence>
<dbReference type="Gene3D" id="2.60.120.200">
    <property type="match status" value="1"/>
</dbReference>
<dbReference type="InterPro" id="IPR056573">
    <property type="entry name" value="Lectin_L-type_dom"/>
</dbReference>
<feature type="domain" description="MucBP" evidence="4">
    <location>
        <begin position="355"/>
        <end position="417"/>
    </location>
</feature>
<name>A0A7G9T3V3_9LACO</name>
<dbReference type="CDD" id="cd01951">
    <property type="entry name" value="lectin_L-type"/>
    <property type="match status" value="1"/>
</dbReference>
<dbReference type="InterPro" id="IPR009459">
    <property type="entry name" value="MucBP_dom"/>
</dbReference>
<gene>
    <name evidence="5" type="ORF">H9L19_05015</name>
</gene>
<dbReference type="AlphaFoldDB" id="A0A7G9T3V3"/>
<keyword evidence="3" id="KW-0472">Membrane</keyword>
<feature type="compositionally biased region" description="Low complexity" evidence="2">
    <location>
        <begin position="420"/>
        <end position="431"/>
    </location>
</feature>
<evidence type="ECO:0000256" key="3">
    <source>
        <dbReference type="SAM" id="Phobius"/>
    </source>
</evidence>
<feature type="domain" description="MucBP" evidence="4">
    <location>
        <begin position="283"/>
        <end position="345"/>
    </location>
</feature>
<reference evidence="5 6" key="1">
    <citation type="submission" date="2020-08" db="EMBL/GenBank/DDBJ databases">
        <title>Genome sequence of Weissella diestrammenae KACC 16890T.</title>
        <authorList>
            <person name="Hyun D.-W."/>
            <person name="Bae J.-W."/>
        </authorList>
    </citation>
    <scope>NUCLEOTIDE SEQUENCE [LARGE SCALE GENOMIC DNA]</scope>
    <source>
        <strain evidence="5 6">KACC 16890</strain>
    </source>
</reference>
<dbReference type="InterPro" id="IPR013320">
    <property type="entry name" value="ConA-like_dom_sf"/>
</dbReference>
<keyword evidence="1" id="KW-0677">Repeat</keyword>
<dbReference type="SUPFAM" id="SSF49899">
    <property type="entry name" value="Concanavalin A-like lectins/glucanases"/>
    <property type="match status" value="1"/>
</dbReference>
<dbReference type="KEGG" id="wdi:H9L19_05015"/>
<dbReference type="EMBL" id="CP060724">
    <property type="protein sequence ID" value="QNN74778.1"/>
    <property type="molecule type" value="Genomic_DNA"/>
</dbReference>
<keyword evidence="3" id="KW-1133">Transmembrane helix</keyword>